<evidence type="ECO:0000313" key="3">
    <source>
        <dbReference type="Proteomes" id="UP000472271"/>
    </source>
</evidence>
<feature type="region of interest" description="Disordered" evidence="1">
    <location>
        <begin position="72"/>
        <end position="158"/>
    </location>
</feature>
<dbReference type="PANTHER" id="PTHR15143:SF0">
    <property type="entry name" value="TELETHONIN"/>
    <property type="match status" value="1"/>
</dbReference>
<feature type="compositionally biased region" description="Low complexity" evidence="1">
    <location>
        <begin position="73"/>
        <end position="88"/>
    </location>
</feature>
<dbReference type="InParanoid" id="A0A672ZZP1"/>
<dbReference type="GO" id="GO:0060048">
    <property type="term" value="P:cardiac muscle contraction"/>
    <property type="evidence" value="ECO:0007669"/>
    <property type="project" value="TreeGrafter"/>
</dbReference>
<dbReference type="AlphaFoldDB" id="A0A672ZZP1"/>
<reference evidence="2" key="1">
    <citation type="submission" date="2019-06" db="EMBL/GenBank/DDBJ databases">
        <authorList>
            <consortium name="Wellcome Sanger Institute Data Sharing"/>
        </authorList>
    </citation>
    <scope>NUCLEOTIDE SEQUENCE [LARGE SCALE GENOMIC DNA]</scope>
</reference>
<dbReference type="GO" id="GO:0008307">
    <property type="term" value="F:structural constituent of muscle"/>
    <property type="evidence" value="ECO:0007669"/>
    <property type="project" value="TreeGrafter"/>
</dbReference>
<organism evidence="2 3">
    <name type="scientific">Sphaeramia orbicularis</name>
    <name type="common">orbiculate cardinalfish</name>
    <dbReference type="NCBI Taxonomy" id="375764"/>
    <lineage>
        <taxon>Eukaryota</taxon>
        <taxon>Metazoa</taxon>
        <taxon>Chordata</taxon>
        <taxon>Craniata</taxon>
        <taxon>Vertebrata</taxon>
        <taxon>Euteleostomi</taxon>
        <taxon>Actinopterygii</taxon>
        <taxon>Neopterygii</taxon>
        <taxon>Teleostei</taxon>
        <taxon>Neoteleostei</taxon>
        <taxon>Acanthomorphata</taxon>
        <taxon>Gobiaria</taxon>
        <taxon>Kurtiformes</taxon>
        <taxon>Apogonoidei</taxon>
        <taxon>Apogonidae</taxon>
        <taxon>Apogoninae</taxon>
        <taxon>Sphaeramia</taxon>
    </lineage>
</organism>
<protein>
    <recommendedName>
        <fullName evidence="4">Telethonin</fullName>
    </recommendedName>
</protein>
<dbReference type="GO" id="GO:0003009">
    <property type="term" value="P:skeletal muscle contraction"/>
    <property type="evidence" value="ECO:0007669"/>
    <property type="project" value="TreeGrafter"/>
</dbReference>
<evidence type="ECO:0000256" key="1">
    <source>
        <dbReference type="SAM" id="MobiDB-lite"/>
    </source>
</evidence>
<dbReference type="InterPro" id="IPR023111">
    <property type="entry name" value="Titin-like_dom_sf"/>
</dbReference>
<name>A0A672ZZP1_9TELE</name>
<reference evidence="2" key="2">
    <citation type="submission" date="2025-08" db="UniProtKB">
        <authorList>
            <consortium name="Ensembl"/>
        </authorList>
    </citation>
    <scope>IDENTIFICATION</scope>
</reference>
<dbReference type="GO" id="GO:0055003">
    <property type="term" value="P:cardiac myofibril assembly"/>
    <property type="evidence" value="ECO:0007669"/>
    <property type="project" value="TreeGrafter"/>
</dbReference>
<dbReference type="GO" id="GO:0030018">
    <property type="term" value="C:Z disc"/>
    <property type="evidence" value="ECO:0007669"/>
    <property type="project" value="TreeGrafter"/>
</dbReference>
<reference evidence="2" key="3">
    <citation type="submission" date="2025-09" db="UniProtKB">
        <authorList>
            <consortium name="Ensembl"/>
        </authorList>
    </citation>
    <scope>IDENTIFICATION</scope>
</reference>
<dbReference type="PANTHER" id="PTHR15143">
    <property type="entry name" value="TELETHONIN"/>
    <property type="match status" value="1"/>
</dbReference>
<dbReference type="InterPro" id="IPR015667">
    <property type="entry name" value="Telethonin"/>
</dbReference>
<evidence type="ECO:0008006" key="4">
    <source>
        <dbReference type="Google" id="ProtNLM"/>
    </source>
</evidence>
<dbReference type="GO" id="GO:0030241">
    <property type="term" value="P:skeletal muscle myosin thick filament assembly"/>
    <property type="evidence" value="ECO:0007669"/>
    <property type="project" value="TreeGrafter"/>
</dbReference>
<dbReference type="GO" id="GO:0031432">
    <property type="term" value="F:titin binding"/>
    <property type="evidence" value="ECO:0007669"/>
    <property type="project" value="TreeGrafter"/>
</dbReference>
<feature type="compositionally biased region" description="Basic and acidic residues" evidence="1">
    <location>
        <begin position="149"/>
        <end position="158"/>
    </location>
</feature>
<dbReference type="Pfam" id="PF09470">
    <property type="entry name" value="Telethonin"/>
    <property type="match status" value="1"/>
</dbReference>
<sequence>MHCVSRGGCYLVNAFCDLQEENQHKERYQACWLGLVLETWPQTTLSETDGARRQRYEQQRVVHFLVQRSPDQTLTLSTGTGTRTETVTQYRLPLLQPRSSTDPQPARPHPKPLKTPIEPEPEGGELDSETKKPEPMNFRPSGFMSSPRETSHRVQKRE</sequence>
<dbReference type="GO" id="GO:0030240">
    <property type="term" value="P:skeletal muscle thin filament assembly"/>
    <property type="evidence" value="ECO:0007669"/>
    <property type="project" value="TreeGrafter"/>
</dbReference>
<dbReference type="GO" id="GO:0035995">
    <property type="term" value="P:detection of muscle stretch"/>
    <property type="evidence" value="ECO:0007669"/>
    <property type="project" value="TreeGrafter"/>
</dbReference>
<dbReference type="Proteomes" id="UP000472271">
    <property type="component" value="Chromosome 16"/>
</dbReference>
<dbReference type="GO" id="GO:0070080">
    <property type="term" value="F:titin Z domain binding"/>
    <property type="evidence" value="ECO:0007669"/>
    <property type="project" value="TreeGrafter"/>
</dbReference>
<accession>A0A672ZZP1</accession>
<dbReference type="GO" id="GO:0030674">
    <property type="term" value="F:protein-macromolecule adaptor activity"/>
    <property type="evidence" value="ECO:0007669"/>
    <property type="project" value="TreeGrafter"/>
</dbReference>
<dbReference type="Gene3D" id="2.20.160.10">
    <property type="entry name" value="titin domain like"/>
    <property type="match status" value="1"/>
</dbReference>
<dbReference type="GO" id="GO:0055008">
    <property type="term" value="P:cardiac muscle tissue morphogenesis"/>
    <property type="evidence" value="ECO:0007669"/>
    <property type="project" value="TreeGrafter"/>
</dbReference>
<dbReference type="GO" id="GO:0048769">
    <property type="term" value="P:sarcomerogenesis"/>
    <property type="evidence" value="ECO:0007669"/>
    <property type="project" value="TreeGrafter"/>
</dbReference>
<keyword evidence="3" id="KW-1185">Reference proteome</keyword>
<proteinExistence type="predicted"/>
<dbReference type="Ensembl" id="ENSSORT00005023355.1">
    <property type="protein sequence ID" value="ENSSORP00005022690.1"/>
    <property type="gene ID" value="ENSSORG00005011029.1"/>
</dbReference>
<evidence type="ECO:0000313" key="2">
    <source>
        <dbReference type="Ensembl" id="ENSSORP00005022690.1"/>
    </source>
</evidence>